<reference evidence="1" key="1">
    <citation type="submission" date="2019-08" db="EMBL/GenBank/DDBJ databases">
        <authorList>
            <person name="Kucharzyk K."/>
            <person name="Murdoch R.W."/>
            <person name="Higgins S."/>
            <person name="Loffler F."/>
        </authorList>
    </citation>
    <scope>NUCLEOTIDE SEQUENCE</scope>
</reference>
<dbReference type="AlphaFoldDB" id="A0A645DFK2"/>
<dbReference type="EMBL" id="VSSQ01035741">
    <property type="protein sequence ID" value="MPM88047.1"/>
    <property type="molecule type" value="Genomic_DNA"/>
</dbReference>
<sequence length="279" mass="29344">MEGLAPGGTLEAPTEPGRRQLVEVAGARLLLLGQHPALAGTDPGAGLLRTAGQGEFRLPAERAVAHVGDQDRDVQPYGSGRPGADHDVGADRGVVRQRAPGQLGGQQLQVVPARQLGQRHAHRGDLALVPGPGQAVAGQHPDVRVLGLLGAAVDVGVQPLIGLAVVRLGVLLLPGRDLVPVDQHRVGRGVDPGREPRQHLVIGVRADPRRDAVVVPVHTADQVLAADEAVGEQRAAMQASPVEHRDLVVVADHHQVDARHQRVCGRTVRESAPGRDLHR</sequence>
<organism evidence="1">
    <name type="scientific">bioreactor metagenome</name>
    <dbReference type="NCBI Taxonomy" id="1076179"/>
    <lineage>
        <taxon>unclassified sequences</taxon>
        <taxon>metagenomes</taxon>
        <taxon>ecological metagenomes</taxon>
    </lineage>
</organism>
<accession>A0A645DFK2</accession>
<proteinExistence type="predicted"/>
<protein>
    <submittedName>
        <fullName evidence="1">Uncharacterized protein</fullName>
    </submittedName>
</protein>
<name>A0A645DFK2_9ZZZZ</name>
<evidence type="ECO:0000313" key="1">
    <source>
        <dbReference type="EMBL" id="MPM88047.1"/>
    </source>
</evidence>
<comment type="caution">
    <text evidence="1">The sequence shown here is derived from an EMBL/GenBank/DDBJ whole genome shotgun (WGS) entry which is preliminary data.</text>
</comment>
<gene>
    <name evidence="1" type="ORF">SDC9_135148</name>
</gene>